<dbReference type="EMBL" id="SMKP01000191">
    <property type="protein sequence ID" value="TDD12951.1"/>
    <property type="molecule type" value="Genomic_DNA"/>
</dbReference>
<dbReference type="PANTHER" id="PTHR43476">
    <property type="entry name" value="3-(3-HYDROXY-PHENYL)PROPIONATE/3-HYDROXYCINNAMIC ACID HYDROXYLASE"/>
    <property type="match status" value="1"/>
</dbReference>
<reference evidence="3 4" key="1">
    <citation type="submission" date="2019-03" db="EMBL/GenBank/DDBJ databases">
        <title>Draft genome sequences of novel Actinobacteria.</title>
        <authorList>
            <person name="Sahin N."/>
            <person name="Ay H."/>
            <person name="Saygin H."/>
        </authorList>
    </citation>
    <scope>NUCLEOTIDE SEQUENCE [LARGE SCALE GENOMIC DNA]</scope>
    <source>
        <strain evidence="3 4">KC712</strain>
    </source>
</reference>
<evidence type="ECO:0000256" key="1">
    <source>
        <dbReference type="ARBA" id="ARBA00023002"/>
    </source>
</evidence>
<gene>
    <name evidence="3" type="ORF">E1294_42760</name>
</gene>
<sequence length="497" mass="53409">MSSMDRPASPLSARAASVARCTAWVTRALRPPVRRRGEDEPSILSPLRQLNALKATHRCMQRKVALKSSQAVIRAGEGGAVEVVVVGAGPAGATLAMLLARHGVRTRLLERETSSDGVFRGEGLMPLGLDALGQMGLGPLLAEIPGRLVETWRIFIDGDEVFTIPEPVAQIGERAFRVASPAALLEGVIEQARTTPAFTYHPATRFADVMRDTTGRVAGVRAQQGNAAVEWPADLVVGCDGRGSSVRTRGGLTLTQAGEAYDVLWFKLPAPPSLRERCDFHIMVRRGRHPLIAYTSWDDLLQCGLIMPKGGMAEFRGDGWLDAAVQSAPGWLAEHILGSRDQVVGPIRLNVMVGSAPSWSAPGVLLLGDAAHPMSPVRAQGINLAFRDVIVAANHLVPLAGGPAAPAAIDAACRAIQAEREVEVLRAQKLQRREARGQGDARSGSRRYGMAKTGARLLGRYGWARRAWLQRQHDLRFGSTTVRLRPRAPATSRSPSG</sequence>
<organism evidence="3 4">
    <name type="scientific">Nonomuraea diastatica</name>
    <dbReference type="NCBI Taxonomy" id="1848329"/>
    <lineage>
        <taxon>Bacteria</taxon>
        <taxon>Bacillati</taxon>
        <taxon>Actinomycetota</taxon>
        <taxon>Actinomycetes</taxon>
        <taxon>Streptosporangiales</taxon>
        <taxon>Streptosporangiaceae</taxon>
        <taxon>Nonomuraea</taxon>
    </lineage>
</organism>
<comment type="caution">
    <text evidence="3">The sequence shown here is derived from an EMBL/GenBank/DDBJ whole genome shotgun (WGS) entry which is preliminary data.</text>
</comment>
<dbReference type="InterPro" id="IPR036188">
    <property type="entry name" value="FAD/NAD-bd_sf"/>
</dbReference>
<dbReference type="AlphaFoldDB" id="A0A4R4W4V1"/>
<keyword evidence="4" id="KW-1185">Reference proteome</keyword>
<dbReference type="OrthoDB" id="9791689at2"/>
<accession>A0A4R4W4V1</accession>
<dbReference type="InterPro" id="IPR002938">
    <property type="entry name" value="FAD-bd"/>
</dbReference>
<evidence type="ECO:0000313" key="3">
    <source>
        <dbReference type="EMBL" id="TDD12951.1"/>
    </source>
</evidence>
<dbReference type="Proteomes" id="UP000294543">
    <property type="component" value="Unassembled WGS sequence"/>
</dbReference>
<feature type="domain" description="FAD-binding" evidence="2">
    <location>
        <begin position="81"/>
        <end position="412"/>
    </location>
</feature>
<dbReference type="Gene3D" id="3.50.50.60">
    <property type="entry name" value="FAD/NAD(P)-binding domain"/>
    <property type="match status" value="2"/>
</dbReference>
<evidence type="ECO:0000313" key="4">
    <source>
        <dbReference type="Proteomes" id="UP000294543"/>
    </source>
</evidence>
<dbReference type="GO" id="GO:0004497">
    <property type="term" value="F:monooxygenase activity"/>
    <property type="evidence" value="ECO:0007669"/>
    <property type="project" value="UniProtKB-KW"/>
</dbReference>
<keyword evidence="3" id="KW-0503">Monooxygenase</keyword>
<dbReference type="PANTHER" id="PTHR43476:SF5">
    <property type="entry name" value="FAD-DEPENDENT MONOOXYGENASE"/>
    <property type="match status" value="1"/>
</dbReference>
<dbReference type="Pfam" id="PF01494">
    <property type="entry name" value="FAD_binding_3"/>
    <property type="match status" value="1"/>
</dbReference>
<dbReference type="PRINTS" id="PR00420">
    <property type="entry name" value="RNGMNOXGNASE"/>
</dbReference>
<evidence type="ECO:0000259" key="2">
    <source>
        <dbReference type="Pfam" id="PF01494"/>
    </source>
</evidence>
<proteinExistence type="predicted"/>
<protein>
    <submittedName>
        <fullName evidence="3">Monooxygenase</fullName>
    </submittedName>
</protein>
<dbReference type="SUPFAM" id="SSF51905">
    <property type="entry name" value="FAD/NAD(P)-binding domain"/>
    <property type="match status" value="1"/>
</dbReference>
<keyword evidence="1" id="KW-0560">Oxidoreductase</keyword>
<dbReference type="GO" id="GO:0071949">
    <property type="term" value="F:FAD binding"/>
    <property type="evidence" value="ECO:0007669"/>
    <property type="project" value="InterPro"/>
</dbReference>
<name>A0A4R4W4V1_9ACTN</name>
<dbReference type="InterPro" id="IPR050631">
    <property type="entry name" value="PheA/TfdB_FAD_monoxygenase"/>
</dbReference>